<proteinExistence type="predicted"/>
<dbReference type="RefSeq" id="WP_104272428.1">
    <property type="nucleotide sequence ID" value="NZ_PSSW01000021.1"/>
</dbReference>
<evidence type="ECO:0000313" key="2">
    <source>
        <dbReference type="Proteomes" id="UP000256431"/>
    </source>
</evidence>
<dbReference type="EMBL" id="QRDH01000019">
    <property type="protein sequence ID" value="RDU39075.1"/>
    <property type="molecule type" value="Genomic_DNA"/>
</dbReference>
<name>A0A3D8GX96_9GAMM</name>
<protein>
    <recommendedName>
        <fullName evidence="3">RiboL-PSP-HEPN domain-containing protein</fullName>
    </recommendedName>
</protein>
<sequence>MTLGPVPDYLKQGMRKRFLAGLKDSRALDTYELDLFRWFRDETEEAWAQMDAEERQYIQQQVDSGADEINDSGVVATDYYRRRMRASHVIFLSSLLESAMKQECDRAMRVLSDKVLFKPSELKGDPWSARRAFLERHCSFRISDKLWGPILSLLAVRNALAHQNGEISLLTKEQVGHLQKISGITVDSGELGIDVSFVDDSAQAIREVIEFLHSQINALIDRAIKPQAAK</sequence>
<comment type="caution">
    <text evidence="1">The sequence shown here is derived from an EMBL/GenBank/DDBJ whole genome shotgun (WGS) entry which is preliminary data.</text>
</comment>
<dbReference type="Proteomes" id="UP000256431">
    <property type="component" value="Unassembled WGS sequence"/>
</dbReference>
<evidence type="ECO:0008006" key="3">
    <source>
        <dbReference type="Google" id="ProtNLM"/>
    </source>
</evidence>
<reference evidence="1 2" key="1">
    <citation type="submission" date="2018-08" db="EMBL/GenBank/DDBJ databases">
        <title>Genome sequence of Marinobacter flavimaris KCTC 12185.</title>
        <authorList>
            <person name="Chun J."/>
            <person name="Kim B.-Y."/>
            <person name="Choi S.-B."/>
            <person name="Kwak M.-J."/>
        </authorList>
    </citation>
    <scope>NUCLEOTIDE SEQUENCE [LARGE SCALE GENOMIC DNA]</scope>
    <source>
        <strain evidence="1 2">KCTC 12185</strain>
    </source>
</reference>
<accession>A0A3D8GX96</accession>
<keyword evidence="2" id="KW-1185">Reference proteome</keyword>
<evidence type="ECO:0000313" key="1">
    <source>
        <dbReference type="EMBL" id="RDU39075.1"/>
    </source>
</evidence>
<gene>
    <name evidence="1" type="ORF">DXI23_20320</name>
</gene>
<organism evidence="1 2">
    <name type="scientific">Marinobacter flavimaris</name>
    <dbReference type="NCBI Taxonomy" id="262076"/>
    <lineage>
        <taxon>Bacteria</taxon>
        <taxon>Pseudomonadati</taxon>
        <taxon>Pseudomonadota</taxon>
        <taxon>Gammaproteobacteria</taxon>
        <taxon>Pseudomonadales</taxon>
        <taxon>Marinobacteraceae</taxon>
        <taxon>Marinobacter</taxon>
    </lineage>
</organism>
<dbReference type="AlphaFoldDB" id="A0A3D8GX96"/>